<dbReference type="EMBL" id="BGZK01000260">
    <property type="protein sequence ID" value="GBP32478.1"/>
    <property type="molecule type" value="Genomic_DNA"/>
</dbReference>
<comment type="caution">
    <text evidence="1">The sequence shown here is derived from an EMBL/GenBank/DDBJ whole genome shotgun (WGS) entry which is preliminary data.</text>
</comment>
<evidence type="ECO:0000313" key="2">
    <source>
        <dbReference type="Proteomes" id="UP000299102"/>
    </source>
</evidence>
<evidence type="ECO:0000313" key="1">
    <source>
        <dbReference type="EMBL" id="GBP32478.1"/>
    </source>
</evidence>
<dbReference type="AlphaFoldDB" id="A0A4C1V117"/>
<accession>A0A4C1V117</accession>
<gene>
    <name evidence="1" type="ORF">EVAR_24642_1</name>
</gene>
<dbReference type="Proteomes" id="UP000299102">
    <property type="component" value="Unassembled WGS sequence"/>
</dbReference>
<dbReference type="OrthoDB" id="10066767at2759"/>
<proteinExistence type="predicted"/>
<sequence length="159" mass="18010">MSSTHIWEHGMNENLNESSCEREKINEEIENLHVDTRFDRVDAPSAASALVTIHGSLAENIFFAKVNNCVASIRILNKLRYLSTPELTDEIVVEFNDILKFKKVEYMDSQDTDEPKLVMLSYFLNNIGDQCSVSMPIAAAGIQGLRGHDVRVKRTRLIL</sequence>
<organism evidence="1 2">
    <name type="scientific">Eumeta variegata</name>
    <name type="common">Bagworm moth</name>
    <name type="synonym">Eumeta japonica</name>
    <dbReference type="NCBI Taxonomy" id="151549"/>
    <lineage>
        <taxon>Eukaryota</taxon>
        <taxon>Metazoa</taxon>
        <taxon>Ecdysozoa</taxon>
        <taxon>Arthropoda</taxon>
        <taxon>Hexapoda</taxon>
        <taxon>Insecta</taxon>
        <taxon>Pterygota</taxon>
        <taxon>Neoptera</taxon>
        <taxon>Endopterygota</taxon>
        <taxon>Lepidoptera</taxon>
        <taxon>Glossata</taxon>
        <taxon>Ditrysia</taxon>
        <taxon>Tineoidea</taxon>
        <taxon>Psychidae</taxon>
        <taxon>Oiketicinae</taxon>
        <taxon>Eumeta</taxon>
    </lineage>
</organism>
<reference evidence="1 2" key="1">
    <citation type="journal article" date="2019" name="Commun. Biol.">
        <title>The bagworm genome reveals a unique fibroin gene that provides high tensile strength.</title>
        <authorList>
            <person name="Kono N."/>
            <person name="Nakamura H."/>
            <person name="Ohtoshi R."/>
            <person name="Tomita M."/>
            <person name="Numata K."/>
            <person name="Arakawa K."/>
        </authorList>
    </citation>
    <scope>NUCLEOTIDE SEQUENCE [LARGE SCALE GENOMIC DNA]</scope>
</reference>
<protein>
    <submittedName>
        <fullName evidence="1">Uncharacterized protein</fullName>
    </submittedName>
</protein>
<keyword evidence="2" id="KW-1185">Reference proteome</keyword>
<name>A0A4C1V117_EUMVA</name>